<accession>R7UFX0</accession>
<dbReference type="InterPro" id="IPR001926">
    <property type="entry name" value="TrpB-like_PALP"/>
</dbReference>
<reference evidence="12 14" key="2">
    <citation type="journal article" date="2013" name="Nature">
        <title>Insights into bilaterian evolution from three spiralian genomes.</title>
        <authorList>
            <person name="Simakov O."/>
            <person name="Marletaz F."/>
            <person name="Cho S.J."/>
            <person name="Edsinger-Gonzales E."/>
            <person name="Havlak P."/>
            <person name="Hellsten U."/>
            <person name="Kuo D.H."/>
            <person name="Larsson T."/>
            <person name="Lv J."/>
            <person name="Arendt D."/>
            <person name="Savage R."/>
            <person name="Osoegawa K."/>
            <person name="de Jong P."/>
            <person name="Grimwood J."/>
            <person name="Chapman J.A."/>
            <person name="Shapiro H."/>
            <person name="Aerts A."/>
            <person name="Otillar R.P."/>
            <person name="Terry A.Y."/>
            <person name="Boore J.L."/>
            <person name="Grigoriev I.V."/>
            <person name="Lindberg D.R."/>
            <person name="Seaver E.C."/>
            <person name="Weisblat D.A."/>
            <person name="Putnam N.H."/>
            <person name="Rokhsar D.S."/>
        </authorList>
    </citation>
    <scope>NUCLEOTIDE SEQUENCE</scope>
    <source>
        <strain evidence="12 14">I ESC-2004</strain>
    </source>
</reference>
<dbReference type="GO" id="GO:0030170">
    <property type="term" value="F:pyridoxal phosphate binding"/>
    <property type="evidence" value="ECO:0007669"/>
    <property type="project" value="InterPro"/>
</dbReference>
<organism evidence="12">
    <name type="scientific">Capitella teleta</name>
    <name type="common">Polychaete worm</name>
    <dbReference type="NCBI Taxonomy" id="283909"/>
    <lineage>
        <taxon>Eukaryota</taxon>
        <taxon>Metazoa</taxon>
        <taxon>Spiralia</taxon>
        <taxon>Lophotrochozoa</taxon>
        <taxon>Annelida</taxon>
        <taxon>Polychaeta</taxon>
        <taxon>Sedentaria</taxon>
        <taxon>Scolecida</taxon>
        <taxon>Capitellidae</taxon>
        <taxon>Capitella</taxon>
    </lineage>
</organism>
<dbReference type="PROSITE" id="PS00165">
    <property type="entry name" value="DEHYDRATASE_SER_THR"/>
    <property type="match status" value="1"/>
</dbReference>
<evidence type="ECO:0000256" key="1">
    <source>
        <dbReference type="ARBA" id="ARBA00001913"/>
    </source>
</evidence>
<evidence type="ECO:0000313" key="14">
    <source>
        <dbReference type="Proteomes" id="UP000014760"/>
    </source>
</evidence>
<keyword evidence="14" id="KW-1185">Reference proteome</keyword>
<dbReference type="InterPro" id="IPR036052">
    <property type="entry name" value="TrpB-like_PALP_sf"/>
</dbReference>
<comment type="cofactor">
    <cofactor evidence="3">
        <name>Mn(2+)</name>
        <dbReference type="ChEBI" id="CHEBI:29035"/>
    </cofactor>
</comment>
<evidence type="ECO:0000256" key="10">
    <source>
        <dbReference type="ARBA" id="ARBA00049406"/>
    </source>
</evidence>
<dbReference type="Gene3D" id="3.40.50.1100">
    <property type="match status" value="2"/>
</dbReference>
<evidence type="ECO:0000256" key="2">
    <source>
        <dbReference type="ARBA" id="ARBA00001933"/>
    </source>
</evidence>
<evidence type="ECO:0000256" key="9">
    <source>
        <dbReference type="ARBA" id="ARBA00023239"/>
    </source>
</evidence>
<evidence type="ECO:0000259" key="11">
    <source>
        <dbReference type="Pfam" id="PF00291"/>
    </source>
</evidence>
<dbReference type="STRING" id="283909.R7UFX0"/>
<dbReference type="GO" id="GO:0070179">
    <property type="term" value="P:D-serine biosynthetic process"/>
    <property type="evidence" value="ECO:0007669"/>
    <property type="project" value="TreeGrafter"/>
</dbReference>
<evidence type="ECO:0000256" key="5">
    <source>
        <dbReference type="ARBA" id="ARBA00010869"/>
    </source>
</evidence>
<sequence length="330" mass="35745">MPGPDKVFKETLMAQKRLKPYIHNTPVFTSESINKLIGKQVYFKCDNLQRTGSFKLRGACNAVLKLKESSPNVQGVVTRSSGNHGMGVAYAAQKCGLQSKVVIRQGTAKVKGDALQVYGAEVIYCNPTPADSIAAVQRVQQETGYTMISSFENDDVLFGQGTVGLEFFDQVSDLDAVFIPLCGGSLTASVAAVAKYRSPNTKVYAVEPEGKGLEKCMREGNTSSWPSPPNYITTIAEAIQLQYVAKQNFPLLCELVEKEVFAVTDSELVEAMMLVFQRLKLVVEPSGAAGLAAVMSSRMKEVCGDDVQKVGIILSGGNVDLDNLPWGQRQ</sequence>
<evidence type="ECO:0000313" key="12">
    <source>
        <dbReference type="EMBL" id="ELU05075.1"/>
    </source>
</evidence>
<evidence type="ECO:0000256" key="7">
    <source>
        <dbReference type="ARBA" id="ARBA00022842"/>
    </source>
</evidence>
<dbReference type="EC" id="4.3.1.17" evidence="6"/>
<gene>
    <name evidence="12" type="ORF">CAPTEDRAFT_184815</name>
</gene>
<dbReference type="PANTHER" id="PTHR43050">
    <property type="entry name" value="SERINE / THREONINE RACEMASE FAMILY MEMBER"/>
    <property type="match status" value="1"/>
</dbReference>
<dbReference type="HOGENOM" id="CLU_021152_4_2_1"/>
<protein>
    <recommendedName>
        <fullName evidence="6">L-serine ammonia-lyase</fullName>
        <ecNumber evidence="6">4.3.1.17</ecNumber>
    </recommendedName>
</protein>
<dbReference type="SUPFAM" id="SSF53686">
    <property type="entry name" value="Tryptophan synthase beta subunit-like PLP-dependent enzymes"/>
    <property type="match status" value="1"/>
</dbReference>
<dbReference type="GO" id="GO:0000287">
    <property type="term" value="F:magnesium ion binding"/>
    <property type="evidence" value="ECO:0007669"/>
    <property type="project" value="TreeGrafter"/>
</dbReference>
<dbReference type="InterPro" id="IPR000634">
    <property type="entry name" value="Ser/Thr_deHydtase_PyrdxlP-BS"/>
</dbReference>
<dbReference type="OrthoDB" id="4418812at2759"/>
<comment type="cofactor">
    <cofactor evidence="2">
        <name>pyridoxal 5'-phosphate</name>
        <dbReference type="ChEBI" id="CHEBI:597326"/>
    </cofactor>
</comment>
<dbReference type="OMA" id="YGISHEN"/>
<keyword evidence="7" id="KW-0460">Magnesium</keyword>
<evidence type="ECO:0000256" key="4">
    <source>
        <dbReference type="ARBA" id="ARBA00001946"/>
    </source>
</evidence>
<dbReference type="EMBL" id="AMQN01007960">
    <property type="status" value="NOT_ANNOTATED_CDS"/>
    <property type="molecule type" value="Genomic_DNA"/>
</dbReference>
<reference evidence="14" key="1">
    <citation type="submission" date="2012-12" db="EMBL/GenBank/DDBJ databases">
        <authorList>
            <person name="Hellsten U."/>
            <person name="Grimwood J."/>
            <person name="Chapman J.A."/>
            <person name="Shapiro H."/>
            <person name="Aerts A."/>
            <person name="Otillar R.P."/>
            <person name="Terry A.Y."/>
            <person name="Boore J.L."/>
            <person name="Simakov O."/>
            <person name="Marletaz F."/>
            <person name="Cho S.-J."/>
            <person name="Edsinger-Gonzales E."/>
            <person name="Havlak P."/>
            <person name="Kuo D.-H."/>
            <person name="Larsson T."/>
            <person name="Lv J."/>
            <person name="Arendt D."/>
            <person name="Savage R."/>
            <person name="Osoegawa K."/>
            <person name="de Jong P."/>
            <person name="Lindberg D.R."/>
            <person name="Seaver E.C."/>
            <person name="Weisblat D.A."/>
            <person name="Putnam N.H."/>
            <person name="Grigoriev I.V."/>
            <person name="Rokhsar D.S."/>
        </authorList>
    </citation>
    <scope>NUCLEOTIDE SEQUENCE</scope>
    <source>
        <strain evidence="14">I ESC-2004</strain>
    </source>
</reference>
<evidence type="ECO:0000313" key="13">
    <source>
        <dbReference type="EnsemblMetazoa" id="CapteP184815"/>
    </source>
</evidence>
<feature type="domain" description="Tryptophan synthase beta chain-like PALP" evidence="11">
    <location>
        <begin position="20"/>
        <end position="316"/>
    </location>
</feature>
<dbReference type="GO" id="GO:0030378">
    <property type="term" value="F:serine racemase activity"/>
    <property type="evidence" value="ECO:0007669"/>
    <property type="project" value="TreeGrafter"/>
</dbReference>
<reference evidence="13" key="3">
    <citation type="submission" date="2015-06" db="UniProtKB">
        <authorList>
            <consortium name="EnsemblMetazoa"/>
        </authorList>
    </citation>
    <scope>IDENTIFICATION</scope>
</reference>
<dbReference type="Proteomes" id="UP000014760">
    <property type="component" value="Unassembled WGS sequence"/>
</dbReference>
<evidence type="ECO:0000256" key="3">
    <source>
        <dbReference type="ARBA" id="ARBA00001936"/>
    </source>
</evidence>
<name>R7UFX0_CAPTE</name>
<comment type="similarity">
    <text evidence="5">Belongs to the serine/threonine dehydratase family.</text>
</comment>
<comment type="cofactor">
    <cofactor evidence="4">
        <name>Mg(2+)</name>
        <dbReference type="ChEBI" id="CHEBI:18420"/>
    </cofactor>
</comment>
<dbReference type="CDD" id="cd01562">
    <property type="entry name" value="Thr-dehyd"/>
    <property type="match status" value="1"/>
</dbReference>
<comment type="cofactor">
    <cofactor evidence="1">
        <name>Ca(2+)</name>
        <dbReference type="ChEBI" id="CHEBI:29108"/>
    </cofactor>
</comment>
<dbReference type="EnsemblMetazoa" id="CapteT184815">
    <property type="protein sequence ID" value="CapteP184815"/>
    <property type="gene ID" value="CapteG184815"/>
</dbReference>
<dbReference type="FunFam" id="3.40.50.1100:FF:000005">
    <property type="entry name" value="Threonine dehydratase catabolic"/>
    <property type="match status" value="1"/>
</dbReference>
<comment type="catalytic activity">
    <reaction evidence="10">
        <text>L-serine = pyruvate + NH4(+)</text>
        <dbReference type="Rhea" id="RHEA:19169"/>
        <dbReference type="ChEBI" id="CHEBI:15361"/>
        <dbReference type="ChEBI" id="CHEBI:28938"/>
        <dbReference type="ChEBI" id="CHEBI:33384"/>
        <dbReference type="EC" id="4.3.1.17"/>
    </reaction>
</comment>
<dbReference type="GO" id="GO:0003941">
    <property type="term" value="F:L-serine ammonia-lyase activity"/>
    <property type="evidence" value="ECO:0007669"/>
    <property type="project" value="UniProtKB-EC"/>
</dbReference>
<dbReference type="Pfam" id="PF00291">
    <property type="entry name" value="PALP"/>
    <property type="match status" value="1"/>
</dbReference>
<keyword evidence="9" id="KW-0456">Lyase</keyword>
<evidence type="ECO:0000256" key="8">
    <source>
        <dbReference type="ARBA" id="ARBA00022898"/>
    </source>
</evidence>
<dbReference type="PANTHER" id="PTHR43050:SF1">
    <property type="entry name" value="SERINE RACEMASE"/>
    <property type="match status" value="1"/>
</dbReference>
<dbReference type="GO" id="GO:0005524">
    <property type="term" value="F:ATP binding"/>
    <property type="evidence" value="ECO:0007669"/>
    <property type="project" value="TreeGrafter"/>
</dbReference>
<dbReference type="EMBL" id="KB301807">
    <property type="protein sequence ID" value="ELU05075.1"/>
    <property type="molecule type" value="Genomic_DNA"/>
</dbReference>
<evidence type="ECO:0000256" key="6">
    <source>
        <dbReference type="ARBA" id="ARBA00012093"/>
    </source>
</evidence>
<dbReference type="AlphaFoldDB" id="R7UFX0"/>
<keyword evidence="8" id="KW-0663">Pyridoxal phosphate</keyword>
<proteinExistence type="inferred from homology"/>
<dbReference type="GO" id="GO:0018114">
    <property type="term" value="F:threonine racemase activity"/>
    <property type="evidence" value="ECO:0007669"/>
    <property type="project" value="TreeGrafter"/>
</dbReference>